<reference evidence="19" key="2">
    <citation type="journal article" date="2016" name="Virus Genes">
        <title>Molecular characterisation of Porcine rubulavirus (PorPV) isolates from different outbreaks in Mexico.</title>
        <authorList>
            <person name="Cuevas-Romero S."/>
            <person name="Rivera-Benitez J.F."/>
            <person name="Blomstrom A.L."/>
            <person name="Ramliden M."/>
            <person name="Hernandez-Baumgarten E."/>
            <person name="Hernandez-Jauregui P."/>
            <person name="Ramirez-Mendoza H."/>
            <person name="Berg M."/>
        </authorList>
    </citation>
    <scope>NUCLEOTIDE SEQUENCE</scope>
    <source>
        <strain evidence="19">PorPV/Mx/3/Jalisco/2009</strain>
    </source>
</reference>
<evidence type="ECO:0000256" key="12">
    <source>
        <dbReference type="ARBA" id="ARBA00022989"/>
    </source>
</evidence>
<dbReference type="Gene3D" id="1.10.287.2480">
    <property type="match status" value="1"/>
</dbReference>
<evidence type="ECO:0000256" key="2">
    <source>
        <dbReference type="ARBA" id="ARBA00016586"/>
    </source>
</evidence>
<feature type="transmembrane region" description="Helical" evidence="18">
    <location>
        <begin position="106"/>
        <end position="131"/>
    </location>
</feature>
<evidence type="ECO:0000256" key="10">
    <source>
        <dbReference type="ARBA" id="ARBA00022870"/>
    </source>
</evidence>
<feature type="transmembrane region" description="Helical" evidence="18">
    <location>
        <begin position="486"/>
        <end position="515"/>
    </location>
</feature>
<dbReference type="EMBL" id="KT007213">
    <property type="protein sequence ID" value="ALN12524.1"/>
    <property type="molecule type" value="Viral_cRNA"/>
</dbReference>
<evidence type="ECO:0000256" key="5">
    <source>
        <dbReference type="ARBA" id="ARBA00022521"/>
    </source>
</evidence>
<dbReference type="Gene3D" id="2.60.40.1690">
    <property type="entry name" value="Head and neck region of the ectodomain of NDV fusion glycoprotein"/>
    <property type="match status" value="1"/>
</dbReference>
<evidence type="ECO:0000256" key="16">
    <source>
        <dbReference type="ARBA" id="ARBA00023180"/>
    </source>
</evidence>
<dbReference type="SUPFAM" id="SSF58069">
    <property type="entry name" value="Virus ectodomain"/>
    <property type="match status" value="1"/>
</dbReference>
<dbReference type="Pfam" id="PF00523">
    <property type="entry name" value="Fusion_gly"/>
    <property type="match status" value="1"/>
</dbReference>
<keyword evidence="12 18" id="KW-1133">Transmembrane helix</keyword>
<organism evidence="19">
    <name type="scientific">La Piedad-Michoacan-Mexico virus</name>
    <name type="common">LPMV</name>
    <dbReference type="NCBI Taxonomy" id="3052562"/>
    <lineage>
        <taxon>Viruses</taxon>
        <taxon>Riboviria</taxon>
        <taxon>Orthornavirae</taxon>
        <taxon>Negarnaviricota</taxon>
        <taxon>Haploviricotina</taxon>
        <taxon>Monjiviricetes</taxon>
        <taxon>Mononegavirales</taxon>
        <taxon>Paramyxoviridae</taxon>
        <taxon>Rubulavirinae</taxon>
        <taxon>Orthorubulavirus</taxon>
    </lineage>
</organism>
<dbReference type="SUPFAM" id="SSF69922">
    <property type="entry name" value="Head and neck region of the ectodomain of NDV fusion glycoprotein"/>
    <property type="match status" value="1"/>
</dbReference>
<reference evidence="19" key="1">
    <citation type="submission" date="2015-06" db="EMBL/GenBank/DDBJ databases">
        <authorList>
            <person name="Hoefler B.C."/>
            <person name="Straight P.D."/>
        </authorList>
    </citation>
    <scope>NUCLEOTIDE SEQUENCE</scope>
    <source>
        <strain evidence="19">PorPV/Mx/3/Jalisco/2009</strain>
    </source>
</reference>
<keyword evidence="9" id="KW-0946">Virion</keyword>
<dbReference type="InterPro" id="IPR000776">
    <property type="entry name" value="Fusion_F0_Paramyxovir"/>
</dbReference>
<feature type="non-terminal residue" evidence="19">
    <location>
        <position position="541"/>
    </location>
</feature>
<name>A0A0S2A4I3_LPMV</name>
<protein>
    <recommendedName>
        <fullName evidence="2 18">Fusion glycoprotein F0</fullName>
    </recommendedName>
</protein>
<dbReference type="GO" id="GO:0019064">
    <property type="term" value="P:fusion of virus membrane with host plasma membrane"/>
    <property type="evidence" value="ECO:0007669"/>
    <property type="project" value="UniProtKB-KW"/>
</dbReference>
<keyword evidence="4" id="KW-1032">Host cell membrane</keyword>
<evidence type="ECO:0000256" key="1">
    <source>
        <dbReference type="ARBA" id="ARBA00008211"/>
    </source>
</evidence>
<keyword evidence="14 18" id="KW-0472">Membrane</keyword>
<keyword evidence="7 18" id="KW-0812">Transmembrane</keyword>
<evidence type="ECO:0000256" key="15">
    <source>
        <dbReference type="ARBA" id="ARBA00023157"/>
    </source>
</evidence>
<dbReference type="GO" id="GO:0020002">
    <property type="term" value="C:host cell plasma membrane"/>
    <property type="evidence" value="ECO:0007669"/>
    <property type="project" value="UniProtKB-SubCell"/>
</dbReference>
<evidence type="ECO:0000256" key="13">
    <source>
        <dbReference type="ARBA" id="ARBA00023054"/>
    </source>
</evidence>
<evidence type="ECO:0000256" key="3">
    <source>
        <dbReference type="ARBA" id="ARBA00022506"/>
    </source>
</evidence>
<evidence type="ECO:0000256" key="6">
    <source>
        <dbReference type="ARBA" id="ARBA00022595"/>
    </source>
</evidence>
<comment type="caution">
    <text evidence="18">Lacks conserved residue(s) required for the propagation of feature annotation.</text>
</comment>
<evidence type="ECO:0000256" key="14">
    <source>
        <dbReference type="ARBA" id="ARBA00023136"/>
    </source>
</evidence>
<organismHost>
    <name type="scientific">Sus scrofa</name>
    <name type="common">Pig</name>
    <dbReference type="NCBI Taxonomy" id="9823"/>
</organismHost>
<keyword evidence="16" id="KW-0325">Glycoprotein</keyword>
<keyword evidence="17" id="KW-1160">Virus entry into host cell</keyword>
<keyword evidence="10" id="KW-1043">Host membrane</keyword>
<comment type="similarity">
    <text evidence="1 18">Belongs to the paramyxoviruses fusion glycoprotein family.</text>
</comment>
<dbReference type="GO" id="GO:0046718">
    <property type="term" value="P:symbiont entry into host cell"/>
    <property type="evidence" value="ECO:0007669"/>
    <property type="project" value="UniProtKB-KW"/>
</dbReference>
<evidence type="ECO:0000256" key="11">
    <source>
        <dbReference type="ARBA" id="ARBA00022879"/>
    </source>
</evidence>
<comment type="subunit">
    <text evidence="18">Homotrimer of disulfide-linked F1-F2.</text>
</comment>
<keyword evidence="8" id="KW-0732">Signal</keyword>
<dbReference type="GO" id="GO:0055036">
    <property type="term" value="C:virion membrane"/>
    <property type="evidence" value="ECO:0007669"/>
    <property type="project" value="UniProtKB-SubCell"/>
</dbReference>
<accession>A0A0S2A4I3</accession>
<keyword evidence="5" id="KW-1169">Fusion of virus membrane with host cell membrane</keyword>
<evidence type="ECO:0000256" key="18">
    <source>
        <dbReference type="RuleBase" id="RU003705"/>
    </source>
</evidence>
<keyword evidence="11 18" id="KW-0261">Viral envelope protein</keyword>
<keyword evidence="15" id="KW-1015">Disulfide bond</keyword>
<proteinExistence type="inferred from homology"/>
<gene>
    <name evidence="19" type="primary">F</name>
</gene>
<evidence type="ECO:0000256" key="4">
    <source>
        <dbReference type="ARBA" id="ARBA00022511"/>
    </source>
</evidence>
<dbReference type="Gene3D" id="6.10.10.110">
    <property type="match status" value="1"/>
</dbReference>
<evidence type="ECO:0000313" key="19">
    <source>
        <dbReference type="EMBL" id="ALN12524.1"/>
    </source>
</evidence>
<sequence>MPQQQVAHTYVMLWGIISTVSSINTETLRQYGVVVTNVRQLTYYTQAGSTYLAVRLLPSLASPDQSCTLHSIINYNATLQAILSPIAENLNLISTALREQHRKKRFAGVAIGLTALGVATAAQATAAVALVRANKNAEKVEQLSQALGETNAAISDLIDATKNLGFAVQAIQNQINTAILPQIHNLSCQVIDAQLGNILSLYLTELTTVFQPQLTNPALSPLTIQALRAVLGTTLPALLSEKLKSNIPLGDLMSSGLLKGQLVGLNLQSMLMIIELYIPTLSTHSTAKVLDLVTISSHVNGREVEIQVPNRVLELGSEVLGYGGSECALTMSHILCPFNDARVLSTDMKYCLQGNITHCIFSPVVGSFLRRFALVNGVVIANCADMSCVCFDPQEIIYQNFQEPTTVIDIKKCGKVQLDTLTFTISTFANRTYGPPAYVPPDNIIQSEPLDISGNLIAVNNSLSSALNHLATSEILRKQQIWTSSLGISTIIALVIIGILIICLVVTWAALWAILKEVRGLNSAVNSQLSSYVMGDKFIRY</sequence>
<comment type="subcellular location">
    <subcellularLocation>
        <location evidence="18">Virion membrane</location>
        <topology evidence="18">Single-pass type I membrane protein</topology>
    </subcellularLocation>
    <subcellularLocation>
        <location evidence="18">Host cell membrane</location>
        <topology evidence="18">Single-pass membrane protein</topology>
    </subcellularLocation>
</comment>
<keyword evidence="13" id="KW-0175">Coiled coil</keyword>
<evidence type="ECO:0000256" key="9">
    <source>
        <dbReference type="ARBA" id="ARBA00022844"/>
    </source>
</evidence>
<evidence type="ECO:0000256" key="8">
    <source>
        <dbReference type="ARBA" id="ARBA00022729"/>
    </source>
</evidence>
<dbReference type="GO" id="GO:0019031">
    <property type="term" value="C:viral envelope"/>
    <property type="evidence" value="ECO:0007669"/>
    <property type="project" value="UniProtKB-KW"/>
</dbReference>
<keyword evidence="6" id="KW-1162">Viral penetration into host cytoplasm</keyword>
<evidence type="ECO:0000256" key="17">
    <source>
        <dbReference type="ARBA" id="ARBA00023296"/>
    </source>
</evidence>
<evidence type="ECO:0000256" key="7">
    <source>
        <dbReference type="ARBA" id="ARBA00022692"/>
    </source>
</evidence>
<dbReference type="Gene3D" id="2.40.490.10">
    <property type="entry name" value="Newcastle disease virus like domain"/>
    <property type="match status" value="1"/>
</dbReference>
<keyword evidence="3" id="KW-1168">Fusion of virus membrane with host membrane</keyword>